<proteinExistence type="predicted"/>
<feature type="chain" id="PRO_5046189867" description="Secreted protein" evidence="1">
    <location>
        <begin position="24"/>
        <end position="60"/>
    </location>
</feature>
<dbReference type="EMBL" id="JAHIBW010000001">
    <property type="protein sequence ID" value="KAG7313409.1"/>
    <property type="molecule type" value="Genomic_DNA"/>
</dbReference>
<keyword evidence="3" id="KW-1185">Reference proteome</keyword>
<reference evidence="2 3" key="1">
    <citation type="submission" date="2021-06" db="EMBL/GenBank/DDBJ databases">
        <title>A haploid diamondback moth (Plutella xylostella L.) genome assembly resolves 31 chromosomes and identifies a diamide resistance mutation.</title>
        <authorList>
            <person name="Ward C.M."/>
            <person name="Perry K.D."/>
            <person name="Baker G."/>
            <person name="Powis K."/>
            <person name="Heckel D.G."/>
            <person name="Baxter S.W."/>
        </authorList>
    </citation>
    <scope>NUCLEOTIDE SEQUENCE [LARGE SCALE GENOMIC DNA]</scope>
    <source>
        <strain evidence="2 3">LV</strain>
        <tissue evidence="2">Single pupa</tissue>
    </source>
</reference>
<evidence type="ECO:0008006" key="4">
    <source>
        <dbReference type="Google" id="ProtNLM"/>
    </source>
</evidence>
<protein>
    <recommendedName>
        <fullName evidence="4">Secreted protein</fullName>
    </recommendedName>
</protein>
<evidence type="ECO:0000313" key="2">
    <source>
        <dbReference type="EMBL" id="KAG7313409.1"/>
    </source>
</evidence>
<organism evidence="2 3">
    <name type="scientific">Plutella xylostella</name>
    <name type="common">Diamondback moth</name>
    <name type="synonym">Plutella maculipennis</name>
    <dbReference type="NCBI Taxonomy" id="51655"/>
    <lineage>
        <taxon>Eukaryota</taxon>
        <taxon>Metazoa</taxon>
        <taxon>Ecdysozoa</taxon>
        <taxon>Arthropoda</taxon>
        <taxon>Hexapoda</taxon>
        <taxon>Insecta</taxon>
        <taxon>Pterygota</taxon>
        <taxon>Neoptera</taxon>
        <taxon>Endopterygota</taxon>
        <taxon>Lepidoptera</taxon>
        <taxon>Glossata</taxon>
        <taxon>Ditrysia</taxon>
        <taxon>Yponomeutoidea</taxon>
        <taxon>Plutellidae</taxon>
        <taxon>Plutella</taxon>
    </lineage>
</organism>
<sequence length="60" mass="6303">MSPAASLCYSAAVALLLRCRGTATLLPSLCHSAAVALPLRCRSADLLRNRCFTTPLLSPS</sequence>
<evidence type="ECO:0000313" key="3">
    <source>
        <dbReference type="Proteomes" id="UP000823941"/>
    </source>
</evidence>
<comment type="caution">
    <text evidence="2">The sequence shown here is derived from an EMBL/GenBank/DDBJ whole genome shotgun (WGS) entry which is preliminary data.</text>
</comment>
<accession>A0ABQ7R7Y4</accession>
<dbReference type="Proteomes" id="UP000823941">
    <property type="component" value="Chromosome 1"/>
</dbReference>
<name>A0ABQ7R7Y4_PLUXY</name>
<evidence type="ECO:0000256" key="1">
    <source>
        <dbReference type="SAM" id="SignalP"/>
    </source>
</evidence>
<gene>
    <name evidence="2" type="ORF">JYU34_000529</name>
</gene>
<feature type="signal peptide" evidence="1">
    <location>
        <begin position="1"/>
        <end position="23"/>
    </location>
</feature>
<keyword evidence="1" id="KW-0732">Signal</keyword>